<dbReference type="EMBL" id="HBUF01088787">
    <property type="protein sequence ID" value="CAG6635056.1"/>
    <property type="molecule type" value="Transcribed_RNA"/>
</dbReference>
<dbReference type="AlphaFoldDB" id="A0A8D8TB07"/>
<evidence type="ECO:0000313" key="1">
    <source>
        <dbReference type="EMBL" id="CAG6682994.1"/>
    </source>
</evidence>
<sequence length="101" mass="11444">MTMMMNPPGNSSNECTGHASISTPHLTLFSMKGSGSEGRCLRRSLAKLEKNWNLIQTEASHCQLDSKSCSHFIGWEMELSFMSLQMRMVWGSQQWSEQGER</sequence>
<accession>A0A8D8TB07</accession>
<proteinExistence type="predicted"/>
<protein>
    <submittedName>
        <fullName evidence="1">Uncharacterized protein</fullName>
    </submittedName>
</protein>
<dbReference type="EMBL" id="HBUF01420493">
    <property type="protein sequence ID" value="CAG6740716.1"/>
    <property type="molecule type" value="Transcribed_RNA"/>
</dbReference>
<reference evidence="1" key="1">
    <citation type="submission" date="2021-05" db="EMBL/GenBank/DDBJ databases">
        <authorList>
            <person name="Alioto T."/>
            <person name="Alioto T."/>
            <person name="Gomez Garrido J."/>
        </authorList>
    </citation>
    <scope>NUCLEOTIDE SEQUENCE</scope>
</reference>
<organism evidence="1">
    <name type="scientific">Cacopsylla melanoneura</name>
    <dbReference type="NCBI Taxonomy" id="428564"/>
    <lineage>
        <taxon>Eukaryota</taxon>
        <taxon>Metazoa</taxon>
        <taxon>Ecdysozoa</taxon>
        <taxon>Arthropoda</taxon>
        <taxon>Hexapoda</taxon>
        <taxon>Insecta</taxon>
        <taxon>Pterygota</taxon>
        <taxon>Neoptera</taxon>
        <taxon>Paraneoptera</taxon>
        <taxon>Hemiptera</taxon>
        <taxon>Sternorrhyncha</taxon>
        <taxon>Psylloidea</taxon>
        <taxon>Psyllidae</taxon>
        <taxon>Psyllinae</taxon>
        <taxon>Cacopsylla</taxon>
    </lineage>
</organism>
<name>A0A8D8TB07_9HEMI</name>
<dbReference type="EMBL" id="HBUF01420492">
    <property type="protein sequence ID" value="CAG6740713.1"/>
    <property type="molecule type" value="Transcribed_RNA"/>
</dbReference>
<dbReference type="EMBL" id="HBUF01610860">
    <property type="protein sequence ID" value="CAG6778667.1"/>
    <property type="molecule type" value="Transcribed_RNA"/>
</dbReference>
<dbReference type="EMBL" id="HBUF01261414">
    <property type="protein sequence ID" value="CAG6682994.1"/>
    <property type="molecule type" value="Transcribed_RNA"/>
</dbReference>
<dbReference type="EMBL" id="HBUF01088786">
    <property type="protein sequence ID" value="CAG6635054.1"/>
    <property type="molecule type" value="Transcribed_RNA"/>
</dbReference>